<evidence type="ECO:0000256" key="4">
    <source>
        <dbReference type="ARBA" id="ARBA00008954"/>
    </source>
</evidence>
<comment type="pathway">
    <text evidence="3">Amino-acid degradation; 4-aminobutanoate degradation.</text>
</comment>
<evidence type="ECO:0000256" key="13">
    <source>
        <dbReference type="ARBA" id="ARBA00031787"/>
    </source>
</evidence>
<dbReference type="NCBIfam" id="NF004426">
    <property type="entry name" value="PRK05769.1"/>
    <property type="match status" value="1"/>
</dbReference>
<evidence type="ECO:0000256" key="6">
    <source>
        <dbReference type="ARBA" id="ARBA00012912"/>
    </source>
</evidence>
<evidence type="ECO:0000256" key="5">
    <source>
        <dbReference type="ARBA" id="ARBA00012876"/>
    </source>
</evidence>
<evidence type="ECO:0000256" key="16">
    <source>
        <dbReference type="RuleBase" id="RU003560"/>
    </source>
</evidence>
<evidence type="ECO:0000256" key="3">
    <source>
        <dbReference type="ARBA" id="ARBA00005176"/>
    </source>
</evidence>
<dbReference type="EC" id="2.6.1.19" evidence="6"/>
<dbReference type="GO" id="GO:0030170">
    <property type="term" value="F:pyridoxal phosphate binding"/>
    <property type="evidence" value="ECO:0007669"/>
    <property type="project" value="InterPro"/>
</dbReference>
<organism evidence="17 18">
    <name type="scientific">Bellilinea caldifistulae</name>
    <dbReference type="NCBI Taxonomy" id="360411"/>
    <lineage>
        <taxon>Bacteria</taxon>
        <taxon>Bacillati</taxon>
        <taxon>Chloroflexota</taxon>
        <taxon>Anaerolineae</taxon>
        <taxon>Anaerolineales</taxon>
        <taxon>Anaerolineaceae</taxon>
        <taxon>Bellilinea</taxon>
    </lineage>
</organism>
<comment type="catalytic activity">
    <reaction evidence="14">
        <text>4-aminobutanoate + 2-oxoglutarate = succinate semialdehyde + L-glutamate</text>
        <dbReference type="Rhea" id="RHEA:23352"/>
        <dbReference type="ChEBI" id="CHEBI:16810"/>
        <dbReference type="ChEBI" id="CHEBI:29985"/>
        <dbReference type="ChEBI" id="CHEBI:57706"/>
        <dbReference type="ChEBI" id="CHEBI:59888"/>
        <dbReference type="EC" id="2.6.1.19"/>
    </reaction>
</comment>
<evidence type="ECO:0000256" key="7">
    <source>
        <dbReference type="ARBA" id="ARBA00022576"/>
    </source>
</evidence>
<evidence type="ECO:0000256" key="10">
    <source>
        <dbReference type="ARBA" id="ARBA00029760"/>
    </source>
</evidence>
<dbReference type="Proteomes" id="UP000050514">
    <property type="component" value="Unassembled WGS sequence"/>
</dbReference>
<dbReference type="FunFam" id="3.40.640.10:FF:000013">
    <property type="entry name" value="4-aminobutyrate aminotransferase"/>
    <property type="match status" value="1"/>
</dbReference>
<sequence length="450" mass="49489">MPIKNLPGPQARKWIERDHAVISPSYPRGYPFVMDHGRGVEVWDVDGNRFLDFSAGIAVVSTGHSHPRVVKAIQEQAEKFIHISSDFYHQKWIELAEKINQIAPFQEDAVSFMTNSGTESIEAAIKLARYTTKRTEFIGFLGGFHGRTMGAVTFTASKASYHRGFFPLMNGVVHVPFPDPYRPILASRPGEDYGETVVRYIEEEILGRILPADAVAGILVEPVQGEGGYIIPPPGFFPALRRLCDRHGILLIADEVQSGVGRTGKWWAIEHFGVEPDIFCVAKGIASGMPLGLMVARKSLVTWTKGSHGNTYGGNPLSCAAALATLEIIEDELLENATRAGNYAMEKLRAIQEKHPSIGEVRGIGLMIGIEFVYDRQTKQHADDLRDRVVDLAFENGLLTLGAGRNVIRISPPLSVSLNELDEGLAILEQAIAQAEQEMLPVSQTQPQPC</sequence>
<keyword evidence="18" id="KW-1185">Reference proteome</keyword>
<proteinExistence type="inferred from homology"/>
<evidence type="ECO:0000256" key="9">
    <source>
        <dbReference type="ARBA" id="ARBA00022898"/>
    </source>
</evidence>
<dbReference type="STRING" id="360411.AC812_00995"/>
<dbReference type="InterPro" id="IPR005814">
    <property type="entry name" value="Aminotrans_3"/>
</dbReference>
<dbReference type="AlphaFoldDB" id="A0A0P6XTT1"/>
<dbReference type="PANTHER" id="PTHR11986">
    <property type="entry name" value="AMINOTRANSFERASE CLASS III"/>
    <property type="match status" value="1"/>
</dbReference>
<evidence type="ECO:0000256" key="11">
    <source>
        <dbReference type="ARBA" id="ARBA00030204"/>
    </source>
</evidence>
<dbReference type="PANTHER" id="PTHR11986:SF58">
    <property type="entry name" value="LEUCINE_METHIONINE RACEMASE"/>
    <property type="match status" value="1"/>
</dbReference>
<comment type="caution">
    <text evidence="17">The sequence shown here is derived from an EMBL/GenBank/DDBJ whole genome shotgun (WGS) entry which is preliminary data.</text>
</comment>
<evidence type="ECO:0000256" key="14">
    <source>
        <dbReference type="ARBA" id="ARBA00048021"/>
    </source>
</evidence>
<keyword evidence="9 16" id="KW-0663">Pyridoxal phosphate</keyword>
<evidence type="ECO:0000256" key="8">
    <source>
        <dbReference type="ARBA" id="ARBA00022679"/>
    </source>
</evidence>
<dbReference type="InterPro" id="IPR050103">
    <property type="entry name" value="Class-III_PLP-dep_AT"/>
</dbReference>
<dbReference type="GO" id="GO:0034386">
    <property type="term" value="F:4-aminobutyrate:2-oxoglutarate transaminase activity"/>
    <property type="evidence" value="ECO:0007669"/>
    <property type="project" value="UniProtKB-EC"/>
</dbReference>
<dbReference type="InterPro" id="IPR049704">
    <property type="entry name" value="Aminotrans_3_PPA_site"/>
</dbReference>
<comment type="cofactor">
    <cofactor evidence="2">
        <name>pyridoxal 5'-phosphate</name>
        <dbReference type="ChEBI" id="CHEBI:597326"/>
    </cofactor>
</comment>
<dbReference type="Pfam" id="PF00202">
    <property type="entry name" value="Aminotran_3"/>
    <property type="match status" value="1"/>
</dbReference>
<reference evidence="17 18" key="1">
    <citation type="submission" date="2015-07" db="EMBL/GenBank/DDBJ databases">
        <title>Draft genome of Bellilinea caldifistulae DSM 17877.</title>
        <authorList>
            <person name="Hemp J."/>
            <person name="Ward L.M."/>
            <person name="Pace L.A."/>
            <person name="Fischer W.W."/>
        </authorList>
    </citation>
    <scope>NUCLEOTIDE SEQUENCE [LARGE SCALE GENOMIC DNA]</scope>
    <source>
        <strain evidence="17 18">GOMI-1</strain>
    </source>
</reference>
<dbReference type="PROSITE" id="PS00600">
    <property type="entry name" value="AA_TRANSFER_CLASS_3"/>
    <property type="match status" value="1"/>
</dbReference>
<keyword evidence="8 17" id="KW-0808">Transferase</keyword>
<comment type="similarity">
    <text evidence="4 16">Belongs to the class-III pyridoxal-phosphate-dependent aminotransferase family.</text>
</comment>
<gene>
    <name evidence="17" type="ORF">AC812_00995</name>
</gene>
<evidence type="ECO:0000313" key="18">
    <source>
        <dbReference type="Proteomes" id="UP000050514"/>
    </source>
</evidence>
<dbReference type="GO" id="GO:0047298">
    <property type="term" value="F:(S)-3-amino-2-methylpropionate transaminase activity"/>
    <property type="evidence" value="ECO:0007669"/>
    <property type="project" value="UniProtKB-EC"/>
</dbReference>
<name>A0A0P6XTT1_9CHLR</name>
<evidence type="ECO:0000256" key="2">
    <source>
        <dbReference type="ARBA" id="ARBA00001933"/>
    </source>
</evidence>
<dbReference type="PIRSF" id="PIRSF000521">
    <property type="entry name" value="Transaminase_4ab_Lys_Orn"/>
    <property type="match status" value="1"/>
</dbReference>
<evidence type="ECO:0000256" key="15">
    <source>
        <dbReference type="ARBA" id="ARBA00050054"/>
    </source>
</evidence>
<evidence type="ECO:0000256" key="12">
    <source>
        <dbReference type="ARBA" id="ARBA00030857"/>
    </source>
</evidence>
<dbReference type="InterPro" id="IPR015421">
    <property type="entry name" value="PyrdxlP-dep_Trfase_major"/>
</dbReference>
<dbReference type="OrthoDB" id="9807885at2"/>
<dbReference type="Gene3D" id="3.40.640.10">
    <property type="entry name" value="Type I PLP-dependent aspartate aminotransferase-like (Major domain)"/>
    <property type="match status" value="1"/>
</dbReference>
<comment type="catalytic activity">
    <reaction evidence="1">
        <text>(S)-3-amino-2-methylpropanoate + 2-oxoglutarate = 2-methyl-3-oxopropanoate + L-glutamate</text>
        <dbReference type="Rhea" id="RHEA:13993"/>
        <dbReference type="ChEBI" id="CHEBI:16810"/>
        <dbReference type="ChEBI" id="CHEBI:29985"/>
        <dbReference type="ChEBI" id="CHEBI:57700"/>
        <dbReference type="ChEBI" id="CHEBI:58655"/>
        <dbReference type="EC" id="2.6.1.22"/>
    </reaction>
</comment>
<dbReference type="InterPro" id="IPR015422">
    <property type="entry name" value="PyrdxlP-dep_Trfase_small"/>
</dbReference>
<dbReference type="GO" id="GO:0042802">
    <property type="term" value="F:identical protein binding"/>
    <property type="evidence" value="ECO:0007669"/>
    <property type="project" value="TreeGrafter"/>
</dbReference>
<dbReference type="EMBL" id="LGHJ01000004">
    <property type="protein sequence ID" value="KPL78556.1"/>
    <property type="molecule type" value="Genomic_DNA"/>
</dbReference>
<dbReference type="EC" id="2.6.1.22" evidence="5"/>
<accession>A0A0P6XTT1</accession>
<dbReference type="CDD" id="cd00610">
    <property type="entry name" value="OAT_like"/>
    <property type="match status" value="1"/>
</dbReference>
<keyword evidence="7 17" id="KW-0032">Aminotransferase</keyword>
<evidence type="ECO:0000256" key="1">
    <source>
        <dbReference type="ARBA" id="ARBA00001750"/>
    </source>
</evidence>
<dbReference type="Gene3D" id="3.90.1150.10">
    <property type="entry name" value="Aspartate Aminotransferase, domain 1"/>
    <property type="match status" value="1"/>
</dbReference>
<dbReference type="RefSeq" id="WP_061918000.1">
    <property type="nucleotide sequence ID" value="NZ_DF967971.1"/>
</dbReference>
<dbReference type="SUPFAM" id="SSF53383">
    <property type="entry name" value="PLP-dependent transferases"/>
    <property type="match status" value="1"/>
</dbReference>
<dbReference type="InterPro" id="IPR015424">
    <property type="entry name" value="PyrdxlP-dep_Trfase"/>
</dbReference>
<evidence type="ECO:0000313" key="17">
    <source>
        <dbReference type="EMBL" id="KPL78556.1"/>
    </source>
</evidence>
<protein>
    <recommendedName>
        <fullName evidence="12">(S)-3-amino-2-methylpropionate transaminase</fullName>
        <ecNumber evidence="6">2.6.1.19</ecNumber>
        <ecNumber evidence="5">2.6.1.22</ecNumber>
    </recommendedName>
    <alternativeName>
        <fullName evidence="13">GABA aminotransferase</fullName>
    </alternativeName>
    <alternativeName>
        <fullName evidence="11">Gamma-amino-N-butyrate transaminase</fullName>
    </alternativeName>
    <alternativeName>
        <fullName evidence="15">Glutamate:succinic semialdehyde transaminase</fullName>
    </alternativeName>
    <alternativeName>
        <fullName evidence="10">L-AIBAT</fullName>
    </alternativeName>
</protein>